<organism evidence="1 2">
    <name type="scientific">Citrus sinensis</name>
    <name type="common">Sweet orange</name>
    <name type="synonym">Citrus aurantium var. sinensis</name>
    <dbReference type="NCBI Taxonomy" id="2711"/>
    <lineage>
        <taxon>Eukaryota</taxon>
        <taxon>Viridiplantae</taxon>
        <taxon>Streptophyta</taxon>
        <taxon>Embryophyta</taxon>
        <taxon>Tracheophyta</taxon>
        <taxon>Spermatophyta</taxon>
        <taxon>Magnoliopsida</taxon>
        <taxon>eudicotyledons</taxon>
        <taxon>Gunneridae</taxon>
        <taxon>Pentapetalae</taxon>
        <taxon>rosids</taxon>
        <taxon>malvids</taxon>
        <taxon>Sapindales</taxon>
        <taxon>Rutaceae</taxon>
        <taxon>Aurantioideae</taxon>
        <taxon>Citrus</taxon>
    </lineage>
</organism>
<gene>
    <name evidence="1" type="ORF">KPL71_002090</name>
</gene>
<proteinExistence type="predicted"/>
<protein>
    <submittedName>
        <fullName evidence="1">Oligopeptide transporter 1</fullName>
    </submittedName>
</protein>
<evidence type="ECO:0000313" key="1">
    <source>
        <dbReference type="EMBL" id="KAH9804314.1"/>
    </source>
</evidence>
<comment type="caution">
    <text evidence="1">The sequence shown here is derived from an EMBL/GenBank/DDBJ whole genome shotgun (WGS) entry which is preliminary data.</text>
</comment>
<accession>A0ACB8P1Q6</accession>
<name>A0ACB8P1Q6_CITSI</name>
<reference evidence="2" key="1">
    <citation type="journal article" date="2023" name="Hortic. Res.">
        <title>A chromosome-level phased genome enabling allele-level studies in sweet orange: a case study on citrus Huanglongbing tolerance.</title>
        <authorList>
            <person name="Wu B."/>
            <person name="Yu Q."/>
            <person name="Deng Z."/>
            <person name="Duan Y."/>
            <person name="Luo F."/>
            <person name="Gmitter F. Jr."/>
        </authorList>
    </citation>
    <scope>NUCLEOTIDE SEQUENCE [LARGE SCALE GENOMIC DNA]</scope>
    <source>
        <strain evidence="2">cv. Valencia</strain>
    </source>
</reference>
<keyword evidence="2" id="KW-1185">Reference proteome</keyword>
<dbReference type="Proteomes" id="UP000829398">
    <property type="component" value="Chromosome 1"/>
</dbReference>
<evidence type="ECO:0000313" key="2">
    <source>
        <dbReference type="Proteomes" id="UP000829398"/>
    </source>
</evidence>
<sequence length="343" mass="39587">MSGYLLNFNPLSSAVKGTTRRRKEKKGRLTRLQFFLIVFISSFAYYILPGYLFPSISALSFVCWIWKDSVTEFSFDQVGYAYDNYSKLYLSVILAFIYGLGFAILMPSISHVALFEGKTIWHMWRKTSSVKDQFGDVHTRIMNKNYEAVPQLCFHTILIWTFGLSLYTCERFDKQFQLPWWGLLLACAMAFFFTLPVEVIQATTNLQTGLSIELVIGYIYPGRPLANVAFKTYGYISMHKALGFIEDFKLGHYMKIQPKSMFIVQPTVGIFFNYYVYRRSQCWWARHTYILAAALDAGVALMGVILYFTLQCHNIFAPHWWDLAATDNCPLARCPTARGIKVH</sequence>
<dbReference type="EMBL" id="CM039170">
    <property type="protein sequence ID" value="KAH9804314.1"/>
    <property type="molecule type" value="Genomic_DNA"/>
</dbReference>